<comment type="caution">
    <text evidence="5">The sequence shown here is derived from an EMBL/GenBank/DDBJ whole genome shotgun (WGS) entry which is preliminary data.</text>
</comment>
<dbReference type="Pfam" id="PF00439">
    <property type="entry name" value="Bromodomain"/>
    <property type="match status" value="1"/>
</dbReference>
<dbReference type="CDD" id="cd04369">
    <property type="entry name" value="Bromodomain"/>
    <property type="match status" value="1"/>
</dbReference>
<dbReference type="AlphaFoldDB" id="A0ABD1LGM9"/>
<feature type="domain" description="Bromo" evidence="4">
    <location>
        <begin position="417"/>
        <end position="479"/>
    </location>
</feature>
<feature type="compositionally biased region" description="Polar residues" evidence="3">
    <location>
        <begin position="846"/>
        <end position="867"/>
    </location>
</feature>
<organism evidence="5 6">
    <name type="scientific">Flemingia macrophylla</name>
    <dbReference type="NCBI Taxonomy" id="520843"/>
    <lineage>
        <taxon>Eukaryota</taxon>
        <taxon>Viridiplantae</taxon>
        <taxon>Streptophyta</taxon>
        <taxon>Embryophyta</taxon>
        <taxon>Tracheophyta</taxon>
        <taxon>Spermatophyta</taxon>
        <taxon>Magnoliopsida</taxon>
        <taxon>eudicotyledons</taxon>
        <taxon>Gunneridae</taxon>
        <taxon>Pentapetalae</taxon>
        <taxon>rosids</taxon>
        <taxon>fabids</taxon>
        <taxon>Fabales</taxon>
        <taxon>Fabaceae</taxon>
        <taxon>Papilionoideae</taxon>
        <taxon>50 kb inversion clade</taxon>
        <taxon>NPAAA clade</taxon>
        <taxon>indigoferoid/millettioid clade</taxon>
        <taxon>Phaseoleae</taxon>
        <taxon>Flemingia</taxon>
    </lineage>
</organism>
<keyword evidence="6" id="KW-1185">Reference proteome</keyword>
<dbReference type="SMART" id="SM00297">
    <property type="entry name" value="BROMO"/>
    <property type="match status" value="1"/>
</dbReference>
<feature type="compositionally biased region" description="Basic and acidic residues" evidence="3">
    <location>
        <begin position="222"/>
        <end position="231"/>
    </location>
</feature>
<dbReference type="InterPro" id="IPR001487">
    <property type="entry name" value="Bromodomain"/>
</dbReference>
<reference evidence="5 6" key="1">
    <citation type="submission" date="2024-08" db="EMBL/GenBank/DDBJ databases">
        <title>Insights into the chromosomal genome structure of Flemingia macrophylla.</title>
        <authorList>
            <person name="Ding Y."/>
            <person name="Zhao Y."/>
            <person name="Bi W."/>
            <person name="Wu M."/>
            <person name="Zhao G."/>
            <person name="Gong Y."/>
            <person name="Li W."/>
            <person name="Zhang P."/>
        </authorList>
    </citation>
    <scope>NUCLEOTIDE SEQUENCE [LARGE SCALE GENOMIC DNA]</scope>
    <source>
        <strain evidence="5">DYQJB</strain>
        <tissue evidence="5">Leaf</tissue>
    </source>
</reference>
<feature type="region of interest" description="Disordered" evidence="3">
    <location>
        <begin position="896"/>
        <end position="930"/>
    </location>
</feature>
<evidence type="ECO:0000256" key="1">
    <source>
        <dbReference type="ARBA" id="ARBA00023117"/>
    </source>
</evidence>
<keyword evidence="1 2" id="KW-0103">Bromodomain</keyword>
<dbReference type="InterPro" id="IPR051831">
    <property type="entry name" value="Bromodomain_contain_prot"/>
</dbReference>
<dbReference type="PANTHER" id="PTHR22881:SF43">
    <property type="entry name" value="DNA-BINDING BROMODOMAIN PROTEIN"/>
    <property type="match status" value="1"/>
</dbReference>
<feature type="compositionally biased region" description="Acidic residues" evidence="3">
    <location>
        <begin position="301"/>
        <end position="345"/>
    </location>
</feature>
<feature type="compositionally biased region" description="Basic residues" evidence="3">
    <location>
        <begin position="177"/>
        <end position="196"/>
    </location>
</feature>
<dbReference type="EMBL" id="JBGMDY010000009">
    <property type="protein sequence ID" value="KAL2322669.1"/>
    <property type="molecule type" value="Genomic_DNA"/>
</dbReference>
<name>A0ABD1LGM9_9FABA</name>
<dbReference type="InterPro" id="IPR036427">
    <property type="entry name" value="Bromodomain-like_sf"/>
</dbReference>
<feature type="region of interest" description="Disordered" evidence="3">
    <location>
        <begin position="136"/>
        <end position="263"/>
    </location>
</feature>
<dbReference type="SUPFAM" id="SSF47370">
    <property type="entry name" value="Bromodomain"/>
    <property type="match status" value="1"/>
</dbReference>
<feature type="compositionally biased region" description="Polar residues" evidence="3">
    <location>
        <begin position="1055"/>
        <end position="1076"/>
    </location>
</feature>
<proteinExistence type="predicted"/>
<sequence length="1082" mass="120049">MHFASGAPVAVQTLELGFGPFMKVIDFCLRFQMVPESPQKELSVCHVDPRVGAIAPVKSHIQNFMRLQDLIRTFFLASGVPKLALEHQLTDTPLFLELIDIGALELDVPWQFRPLRRKKELSSLIIRYNPTHPKLSFGAQLRTRASPKSPSKTQADRAKQTQEREKHSAVSRERKPGPKKKTGKKKQPISRERNKRGGFLERESKRGRAMVQIARRKKGRPSKADLARRSAESPAASASSAAAAAAASASSQPDLRRSIRRRNVRYNIIDYDDDYIDDEEDERRREKKKLKLMAKLNQAEKEEEEEEERDEDKEAPPQEAEDDKENEHEEENEDAEDVHEEDEEDVAKGRKVELKGLHAVSVSGAPVILPSGIPLPDKRTLELILDKLQKYVFSVPNFQCFSGLVFSSSWKDTYGVFAEPVDPEELPDYHDVIDHPMDFSTVRKKLANGSYTTLGQFESDVFLICSNAMQYNAPETIYHKQARSIQELGRKKFEKLKIGFERSQMELKSEQKAGSNYLVKKQPKKPLACVSQEPVGSDFSSGATLATVADIQPTSYPMQVGRCERPGNTDGILEANAFWIDANQEKSEDVLSGKGLVSKWGRKSFGLDESRRTSYNQPFARSDSIFMTFDSEMKQLVAVGIHAEYSYARSLARFSASLGPIAWKIASHRIQKVLPAGCKFGRGWVGEYERLPTPIVMVNDRVQKDTSLVMKLQSTTELPKGDRNCKNAEPRIEHPVNRQVLEGKHPTVPNSQGNPFFGSAGVRLILNQEQNVQSRKLGKSENKGLKQVELNSLPSSNQNNDGLVAKFPSNTPAAESKPREVMPRSLEAFKQLDGNGAIGGEFPNGKVTNTSLKTQVTGPSPESTSNQSNIAAPVVVHGQEQSLGDPVQLMRMFAERAQKQQTSSNQSLVDTPPVTLSGQSGQRDDSGNAAAAAARAWMSVGAGGFKQGRDNSCSSPNQISVDSLYNSTREFHQHISSIRGEFPSGGMPFQPFQALASQPIHTGAVSQVSNRPTVFPQLTSSDQSRFQMQSPWRGLSPRTQSRQKQETLPPDLNIGFQSPGSPAKQSSGVLVDSQQPDLALQL</sequence>
<accession>A0ABD1LGM9</accession>
<evidence type="ECO:0000256" key="3">
    <source>
        <dbReference type="SAM" id="MobiDB-lite"/>
    </source>
</evidence>
<protein>
    <recommendedName>
        <fullName evidence="4">Bromo domain-containing protein</fullName>
    </recommendedName>
</protein>
<evidence type="ECO:0000313" key="5">
    <source>
        <dbReference type="EMBL" id="KAL2322669.1"/>
    </source>
</evidence>
<dbReference type="PANTHER" id="PTHR22881">
    <property type="entry name" value="BROMODOMAIN CONTAINING PROTEIN"/>
    <property type="match status" value="1"/>
</dbReference>
<feature type="compositionally biased region" description="Polar residues" evidence="3">
    <location>
        <begin position="1014"/>
        <end position="1030"/>
    </location>
</feature>
<dbReference type="PRINTS" id="PR00503">
    <property type="entry name" value="BROMODOMAIN"/>
</dbReference>
<gene>
    <name evidence="5" type="ORF">Fmac_027048</name>
</gene>
<dbReference type="Proteomes" id="UP001603857">
    <property type="component" value="Unassembled WGS sequence"/>
</dbReference>
<evidence type="ECO:0000313" key="6">
    <source>
        <dbReference type="Proteomes" id="UP001603857"/>
    </source>
</evidence>
<evidence type="ECO:0000256" key="2">
    <source>
        <dbReference type="PROSITE-ProRule" id="PRU00035"/>
    </source>
</evidence>
<feature type="region of interest" description="Disordered" evidence="3">
    <location>
        <begin position="296"/>
        <end position="348"/>
    </location>
</feature>
<feature type="region of interest" description="Disordered" evidence="3">
    <location>
        <begin position="835"/>
        <end position="867"/>
    </location>
</feature>
<evidence type="ECO:0000259" key="4">
    <source>
        <dbReference type="PROSITE" id="PS50014"/>
    </source>
</evidence>
<feature type="compositionally biased region" description="Polar residues" evidence="3">
    <location>
        <begin position="899"/>
        <end position="921"/>
    </location>
</feature>
<feature type="compositionally biased region" description="Low complexity" evidence="3">
    <location>
        <begin position="232"/>
        <end position="251"/>
    </location>
</feature>
<feature type="region of interest" description="Disordered" evidence="3">
    <location>
        <begin position="1014"/>
        <end position="1082"/>
    </location>
</feature>
<dbReference type="Gene3D" id="1.20.920.10">
    <property type="entry name" value="Bromodomain-like"/>
    <property type="match status" value="1"/>
</dbReference>
<dbReference type="PROSITE" id="PS50014">
    <property type="entry name" value="BROMODOMAIN_2"/>
    <property type="match status" value="1"/>
</dbReference>
<feature type="compositionally biased region" description="Basic and acidic residues" evidence="3">
    <location>
        <begin position="154"/>
        <end position="176"/>
    </location>
</feature>